<gene>
    <name evidence="2" type="ORF">IN07_17180</name>
</gene>
<dbReference type="Gene3D" id="3.40.50.720">
    <property type="entry name" value="NAD(P)-binding Rossmann-like Domain"/>
    <property type="match status" value="1"/>
</dbReference>
<dbReference type="PANTHER" id="PTHR43162">
    <property type="match status" value="1"/>
</dbReference>
<evidence type="ECO:0000259" key="1">
    <source>
        <dbReference type="Pfam" id="PF13460"/>
    </source>
</evidence>
<accession>A0A098Y4R6</accession>
<feature type="domain" description="NAD(P)-binding" evidence="1">
    <location>
        <begin position="22"/>
        <end position="185"/>
    </location>
</feature>
<dbReference type="EMBL" id="JPMX01000077">
    <property type="protein sequence ID" value="KGH45430.1"/>
    <property type="molecule type" value="Genomic_DNA"/>
</dbReference>
<dbReference type="Pfam" id="PF13460">
    <property type="entry name" value="NAD_binding_10"/>
    <property type="match status" value="1"/>
</dbReference>
<dbReference type="InterPro" id="IPR036291">
    <property type="entry name" value="NAD(P)-bd_dom_sf"/>
</dbReference>
<dbReference type="PANTHER" id="PTHR43162:SF1">
    <property type="entry name" value="PRESTALK A DIFFERENTIATION PROTEIN A"/>
    <property type="match status" value="1"/>
</dbReference>
<proteinExistence type="predicted"/>
<dbReference type="SUPFAM" id="SSF51735">
    <property type="entry name" value="NAD(P)-binding Rossmann-fold domains"/>
    <property type="match status" value="1"/>
</dbReference>
<reference evidence="2 3" key="1">
    <citation type="submission" date="2014-07" db="EMBL/GenBank/DDBJ databases">
        <title>Biosystematic studies on Modestobacter strains isolated from extreme hyper-arid desert soil and from historic building.</title>
        <authorList>
            <person name="Bukarasam K."/>
            <person name="Bull A."/>
            <person name="Girard G."/>
            <person name="van Wezel G."/>
            <person name="Goodfellow M."/>
        </authorList>
    </citation>
    <scope>NUCLEOTIDE SEQUENCE [LARGE SCALE GENOMIC DNA]</scope>
    <source>
        <strain evidence="2 3">KNN45-2b</strain>
    </source>
</reference>
<dbReference type="InterPro" id="IPR016040">
    <property type="entry name" value="NAD(P)-bd_dom"/>
</dbReference>
<name>A0A098Y4R6_9ACTN</name>
<organism evidence="2 3">
    <name type="scientific">Modestobacter caceresii</name>
    <dbReference type="NCBI Taxonomy" id="1522368"/>
    <lineage>
        <taxon>Bacteria</taxon>
        <taxon>Bacillati</taxon>
        <taxon>Actinomycetota</taxon>
        <taxon>Actinomycetes</taxon>
        <taxon>Geodermatophilales</taxon>
        <taxon>Geodermatophilaceae</taxon>
        <taxon>Modestobacter</taxon>
    </lineage>
</organism>
<dbReference type="Gene3D" id="3.90.25.10">
    <property type="entry name" value="UDP-galactose 4-epimerase, domain 1"/>
    <property type="match status" value="1"/>
</dbReference>
<dbReference type="InterPro" id="IPR051604">
    <property type="entry name" value="Ergot_Alk_Oxidoreductase"/>
</dbReference>
<keyword evidence="3" id="KW-1185">Reference proteome</keyword>
<dbReference type="STRING" id="1522368.IN07_17180"/>
<evidence type="ECO:0000313" key="2">
    <source>
        <dbReference type="EMBL" id="KGH45430.1"/>
    </source>
</evidence>
<protein>
    <submittedName>
        <fullName evidence="2">NmrA family transcriptional regulator</fullName>
    </submittedName>
</protein>
<dbReference type="Proteomes" id="UP000029713">
    <property type="component" value="Unassembled WGS sequence"/>
</dbReference>
<evidence type="ECO:0000313" key="3">
    <source>
        <dbReference type="Proteomes" id="UP000029713"/>
    </source>
</evidence>
<comment type="caution">
    <text evidence="2">The sequence shown here is derived from an EMBL/GenBank/DDBJ whole genome shotgun (WGS) entry which is preliminary data.</text>
</comment>
<dbReference type="AlphaFoldDB" id="A0A098Y4R6"/>
<sequence length="289" mass="30086">MDRLDPPRCTDVMTEQLILVTGGTGTTGGRIAHRLRARGVPVRVASRRAACRLDWADPTTWDAALAGTSAVYLAYAPDLAVPGADDVLAAFTDRAARAGVGRVVLLSGRGEPAAQRAEQAVRETASSAGLDWTVVRCSWFAQNFTEGQFADAVRAGELALPVDDVVEPFVDADDIADVAVAALLDDGHAGLTHELTGPRALTFAAAVAELAAATGRPVAFRSVPLAEFTAALAGDGVPPEVVELMTHLFTEVLDGRNAAPAHGVQQALGRPATDFTDAVRRSTLAGSRA</sequence>